<dbReference type="PANTHER" id="PTHR30327:SF1">
    <property type="entry name" value="UPF0301 PROTEIN YQGE"/>
    <property type="match status" value="1"/>
</dbReference>
<name>A0A238T9X1_9NEIS</name>
<evidence type="ECO:0000256" key="1">
    <source>
        <dbReference type="ARBA" id="ARBA00009600"/>
    </source>
</evidence>
<comment type="similarity">
    <text evidence="1 2">Belongs to the UPF0301 (AlgH) family.</text>
</comment>
<dbReference type="SUPFAM" id="SSF143456">
    <property type="entry name" value="VC0467-like"/>
    <property type="match status" value="1"/>
</dbReference>
<protein>
    <recommendedName>
        <fullName evidence="2">UPF0301 protein KEBURONENSIS_01106</fullName>
    </recommendedName>
</protein>
<dbReference type="HAMAP" id="MF_00758">
    <property type="entry name" value="UPF0301"/>
    <property type="match status" value="1"/>
</dbReference>
<dbReference type="InterPro" id="IPR003774">
    <property type="entry name" value="AlgH-like"/>
</dbReference>
<organism evidence="4 5">
    <name type="scientific">Kingella negevensis</name>
    <dbReference type="NCBI Taxonomy" id="1522312"/>
    <lineage>
        <taxon>Bacteria</taxon>
        <taxon>Pseudomonadati</taxon>
        <taxon>Pseudomonadota</taxon>
        <taxon>Betaproteobacteria</taxon>
        <taxon>Neisseriales</taxon>
        <taxon>Neisseriaceae</taxon>
        <taxon>Kingella</taxon>
    </lineage>
</organism>
<dbReference type="AlphaFoldDB" id="A0A238T9X1"/>
<dbReference type="Proteomes" id="UP000215450">
    <property type="component" value="Unassembled WGS sequence"/>
</dbReference>
<proteinExistence type="inferred from homology"/>
<dbReference type="PANTHER" id="PTHR30327">
    <property type="entry name" value="UNCHARACTERIZED PROTEIN YQGE"/>
    <property type="match status" value="1"/>
</dbReference>
<reference evidence="3" key="1">
    <citation type="submission" date="2017-05" db="EMBL/GenBank/DDBJ databases">
        <authorList>
            <person name="Song R."/>
            <person name="Chenine A.L."/>
            <person name="Ruprecht R.M."/>
        </authorList>
    </citation>
    <scope>NUCLEOTIDE SEQUENCE</scope>
    <source>
        <strain evidence="3">Kingella_eburonensis</strain>
    </source>
</reference>
<reference evidence="4" key="3">
    <citation type="submission" date="2017-06" db="EMBL/GenBank/DDBJ databases">
        <authorList>
            <person name="Kim H.J."/>
            <person name="Triplett B.A."/>
        </authorList>
    </citation>
    <scope>NUCLEOTIDE SEQUENCE [LARGE SCALE GENOMIC DNA]</scope>
    <source>
        <strain evidence="4">Kingella_eburonensis</strain>
    </source>
</reference>
<evidence type="ECO:0000313" key="4">
    <source>
        <dbReference type="EMBL" id="SNB63763.1"/>
    </source>
</evidence>
<dbReference type="Pfam" id="PF02622">
    <property type="entry name" value="DUF179"/>
    <property type="match status" value="1"/>
</dbReference>
<reference evidence="5" key="2">
    <citation type="submission" date="2017-06" db="EMBL/GenBank/DDBJ databases">
        <authorList>
            <person name="Laurent S."/>
        </authorList>
    </citation>
    <scope>NUCLEOTIDE SEQUENCE [LARGE SCALE GENOMIC DNA]</scope>
</reference>
<accession>A0A238T9X1</accession>
<dbReference type="Gene3D" id="3.40.1740.10">
    <property type="entry name" value="VC0467-like"/>
    <property type="match status" value="1"/>
</dbReference>
<evidence type="ECO:0000256" key="2">
    <source>
        <dbReference type="HAMAP-Rule" id="MF_00758"/>
    </source>
</evidence>
<dbReference type="NCBIfam" id="NF001266">
    <property type="entry name" value="PRK00228.1-1"/>
    <property type="match status" value="1"/>
</dbReference>
<dbReference type="EMBL" id="FXUV02000018">
    <property type="protein sequence ID" value="SNB63763.1"/>
    <property type="molecule type" value="Genomic_DNA"/>
</dbReference>
<dbReference type="EMBL" id="FXUV01000016">
    <property type="protein sequence ID" value="SMQ12172.1"/>
    <property type="molecule type" value="Genomic_DNA"/>
</dbReference>
<gene>
    <name evidence="4" type="ORF">KEBURONENSIS_01106</name>
    <name evidence="3" type="ORF">KEBURONENSIS_01182</name>
</gene>
<keyword evidence="5" id="KW-1185">Reference proteome</keyword>
<dbReference type="STRING" id="1522312.GCA_900177895_01473"/>
<sequence>MMNLTNHFLIAMPQLKDAFFADSVVLICEHTENGAMGVVLNKPSPVDMGVIFVSAGKKIPKRFHNQYVLLGGPLQPERGFVVHTPVGNWQHSLIVNDDMALTTSRDVIEAMSEENLVENALVTIGYSSWKAGQLEDAIAKNTWLVVPADNDIVFRLPLEERYQAAFDKLGIRREQLMGVMGHA</sequence>
<evidence type="ECO:0000313" key="3">
    <source>
        <dbReference type="EMBL" id="SMQ12172.1"/>
    </source>
</evidence>
<dbReference type="GO" id="GO:0005829">
    <property type="term" value="C:cytosol"/>
    <property type="evidence" value="ECO:0007669"/>
    <property type="project" value="TreeGrafter"/>
</dbReference>
<evidence type="ECO:0000313" key="5">
    <source>
        <dbReference type="Proteomes" id="UP000215450"/>
    </source>
</evidence>